<reference evidence="1" key="1">
    <citation type="journal article" date="2019" name="bioRxiv">
        <title>The Genome of the Zebra Mussel, Dreissena polymorpha: A Resource for Invasive Species Research.</title>
        <authorList>
            <person name="McCartney M.A."/>
            <person name="Auch B."/>
            <person name="Kono T."/>
            <person name="Mallez S."/>
            <person name="Zhang Y."/>
            <person name="Obille A."/>
            <person name="Becker A."/>
            <person name="Abrahante J.E."/>
            <person name="Garbe J."/>
            <person name="Badalamenti J.P."/>
            <person name="Herman A."/>
            <person name="Mangelson H."/>
            <person name="Liachko I."/>
            <person name="Sullivan S."/>
            <person name="Sone E.D."/>
            <person name="Koren S."/>
            <person name="Silverstein K.A.T."/>
            <person name="Beckman K.B."/>
            <person name="Gohl D.M."/>
        </authorList>
    </citation>
    <scope>NUCLEOTIDE SEQUENCE</scope>
    <source>
        <strain evidence="1">Duluth1</strain>
        <tissue evidence="1">Whole animal</tissue>
    </source>
</reference>
<dbReference type="EMBL" id="JAIWYP010000001">
    <property type="protein sequence ID" value="KAH3892174.1"/>
    <property type="molecule type" value="Genomic_DNA"/>
</dbReference>
<gene>
    <name evidence="1" type="ORF">DPMN_016286</name>
</gene>
<evidence type="ECO:0000313" key="2">
    <source>
        <dbReference type="Proteomes" id="UP000828390"/>
    </source>
</evidence>
<accession>A0A9D4NEI3</accession>
<sequence length="688" mass="78834">MKNSRLTGTEAADHTAHDQPNVEALEKSELVDLQVTKHFYEREMLIHILLGKDARDSIDKACKLKPDERKVLLKSLQSQHKNWKLNPQADPAIYKSILLQALGLKWEERKAELESGGVVKLSQEELREILFADLQQKQGGDFEGVLQELQNMTTRQLVIAVGRQCEARIAEHFDNIASVLLGTIEISEEDEEYIKALEHKYDILRKRIFLMALKDKLDWKNLSKEEKQSALRDIMKQEKKLRSEGKLQEMGDLLGLKARANTLPALRSLIGEDKAEYSRRKMAGKHEEIPVDETEVVNILADLVPRQDREQEFLLSWLHSPEGKGLIMRMKRMRIVEIKVEGCRLEMEDEFEIATLSTGLMERVKDTLTSRHESDNERQSELARRRVRQRRLRLQQNEEYRQDPTIAKDNVPHAAHKQAIFGMLEAKALVSKIDLAILTAGLSAVLQVAYLQAYRWSICRPTGGLSAGLQLVYLQAYRWFICMPTGLQVVYLQAYRWSICRHTGGLSAVLQVVYLQAYRWSICRPTGGLSAGLQVVYLQAYRWFICRPTGGLSAGLQVVYQQAYRWSICRPTGGLSAGLQVVYLQEMFEHHGDITGLQNSQSLAFHFGSLQRHCDERETLLNHLQDESLEDVVEAAATMDDSERQRRLAELQAKRQNLNLTMPGMSMKITYTCYSFRFLLNALEKVLD</sequence>
<proteinExistence type="predicted"/>
<protein>
    <submittedName>
        <fullName evidence="1">Uncharacterized protein</fullName>
    </submittedName>
</protein>
<organism evidence="1 2">
    <name type="scientific">Dreissena polymorpha</name>
    <name type="common">Zebra mussel</name>
    <name type="synonym">Mytilus polymorpha</name>
    <dbReference type="NCBI Taxonomy" id="45954"/>
    <lineage>
        <taxon>Eukaryota</taxon>
        <taxon>Metazoa</taxon>
        <taxon>Spiralia</taxon>
        <taxon>Lophotrochozoa</taxon>
        <taxon>Mollusca</taxon>
        <taxon>Bivalvia</taxon>
        <taxon>Autobranchia</taxon>
        <taxon>Heteroconchia</taxon>
        <taxon>Euheterodonta</taxon>
        <taxon>Imparidentia</taxon>
        <taxon>Neoheterodontei</taxon>
        <taxon>Myida</taxon>
        <taxon>Dreissenoidea</taxon>
        <taxon>Dreissenidae</taxon>
        <taxon>Dreissena</taxon>
    </lineage>
</organism>
<name>A0A9D4NEI3_DREPO</name>
<dbReference type="Proteomes" id="UP000828390">
    <property type="component" value="Unassembled WGS sequence"/>
</dbReference>
<reference evidence="1" key="2">
    <citation type="submission" date="2020-11" db="EMBL/GenBank/DDBJ databases">
        <authorList>
            <person name="McCartney M.A."/>
            <person name="Auch B."/>
            <person name="Kono T."/>
            <person name="Mallez S."/>
            <person name="Becker A."/>
            <person name="Gohl D.M."/>
            <person name="Silverstein K.A.T."/>
            <person name="Koren S."/>
            <person name="Bechman K.B."/>
            <person name="Herman A."/>
            <person name="Abrahante J.E."/>
            <person name="Garbe J."/>
        </authorList>
    </citation>
    <scope>NUCLEOTIDE SEQUENCE</scope>
    <source>
        <strain evidence="1">Duluth1</strain>
        <tissue evidence="1">Whole animal</tissue>
    </source>
</reference>
<dbReference type="AlphaFoldDB" id="A0A9D4NEI3"/>
<evidence type="ECO:0000313" key="1">
    <source>
        <dbReference type="EMBL" id="KAH3892174.1"/>
    </source>
</evidence>
<comment type="caution">
    <text evidence="1">The sequence shown here is derived from an EMBL/GenBank/DDBJ whole genome shotgun (WGS) entry which is preliminary data.</text>
</comment>
<keyword evidence="2" id="KW-1185">Reference proteome</keyword>